<gene>
    <name evidence="1" type="ORF">IAC32_07765</name>
</gene>
<comment type="caution">
    <text evidence="1">The sequence shown here is derived from an EMBL/GenBank/DDBJ whole genome shotgun (WGS) entry which is preliminary data.</text>
</comment>
<dbReference type="Gene3D" id="2.40.160.130">
    <property type="entry name" value="Capsule assembly protein Wzi"/>
    <property type="match status" value="1"/>
</dbReference>
<organism evidence="1 2">
    <name type="scientific">Candidatus Enterocola intestinipullorum</name>
    <dbReference type="NCBI Taxonomy" id="2840783"/>
    <lineage>
        <taxon>Bacteria</taxon>
        <taxon>Pseudomonadati</taxon>
        <taxon>Bacteroidota</taxon>
        <taxon>Bacteroidia</taxon>
        <taxon>Bacteroidales</taxon>
        <taxon>Candidatus Enterocola</taxon>
    </lineage>
</organism>
<proteinExistence type="predicted"/>
<evidence type="ECO:0000313" key="2">
    <source>
        <dbReference type="Proteomes" id="UP000823637"/>
    </source>
</evidence>
<reference evidence="1" key="2">
    <citation type="journal article" date="2021" name="PeerJ">
        <title>Extensive microbial diversity within the chicken gut microbiome revealed by metagenomics and culture.</title>
        <authorList>
            <person name="Gilroy R."/>
            <person name="Ravi A."/>
            <person name="Getino M."/>
            <person name="Pursley I."/>
            <person name="Horton D.L."/>
            <person name="Alikhan N.F."/>
            <person name="Baker D."/>
            <person name="Gharbi K."/>
            <person name="Hall N."/>
            <person name="Watson M."/>
            <person name="Adriaenssens E.M."/>
            <person name="Foster-Nyarko E."/>
            <person name="Jarju S."/>
            <person name="Secka A."/>
            <person name="Antonio M."/>
            <person name="Oren A."/>
            <person name="Chaudhuri R.R."/>
            <person name="La Ragione R."/>
            <person name="Hildebrand F."/>
            <person name="Pallen M.J."/>
        </authorList>
    </citation>
    <scope>NUCLEOTIDE SEQUENCE</scope>
    <source>
        <strain evidence="1">D3-1215</strain>
    </source>
</reference>
<evidence type="ECO:0000313" key="1">
    <source>
        <dbReference type="EMBL" id="MBO8447620.1"/>
    </source>
</evidence>
<dbReference type="Proteomes" id="UP000823637">
    <property type="component" value="Unassembled WGS sequence"/>
</dbReference>
<reference evidence="1" key="1">
    <citation type="submission" date="2020-10" db="EMBL/GenBank/DDBJ databases">
        <authorList>
            <person name="Gilroy R."/>
        </authorList>
    </citation>
    <scope>NUCLEOTIDE SEQUENCE</scope>
    <source>
        <strain evidence="1">D3-1215</strain>
    </source>
</reference>
<dbReference type="InterPro" id="IPR026950">
    <property type="entry name" value="Caps_assemb_Wzi"/>
</dbReference>
<protein>
    <submittedName>
        <fullName evidence="1">Uncharacterized protein</fullName>
    </submittedName>
</protein>
<dbReference type="AlphaFoldDB" id="A0A9D9EJC1"/>
<dbReference type="Pfam" id="PF14052">
    <property type="entry name" value="Caps_assemb_Wzi"/>
    <property type="match status" value="1"/>
</dbReference>
<sequence>MEVAAQEVTQSLYYTRIYDFIDELATDRIISVKSVVKPYSRAFIAGCLAEAASKDSLLDRRQKADLEFFMNDYAAELDTLPKAYVHWSNKKSFDLSLIQPQFMYQSKNFKMYVRPILGMDISYNRKGLLMTRRWGAEIQMDIVDHVSVWGSLRDNSYTGSYLNDEYFPSDYDKMLGARVQAPSYLNNLPGAAYKEANYGADFSDFRGGVKAYAWWGSIGLVKDNLRWGDTYNSSNILSDKAPSFPMITLNLKPCKWFEFNYIHGWMVSNVVDSSYWYVEETHDVDESKRHYRPMNKFIAANMFTFTPIRGLDLSFGNSIVYAERNVQALYFIPFAFFKSLDHLATKGLGTENQNSQVFINLSSRNIKHLHLYASFMIDEFSFSRLKSDNPEHNIISYKAGFNVSNWPLKNLSAGFEYTRNGILTQKHSIQAITYTSSSYYLGHYLGDNSQEFYAYLQYKPVRGLDIKLSYTKAQKGKDYDYVRENVREIISQTALDELTFENDIVSLKAVYEIWNNCYAMLNLEYNNARGYDLSSDVIVGENRLDSQGYLDKFAPKYYQGENWTVSVGLSIGF</sequence>
<dbReference type="EMBL" id="JADIMR010000118">
    <property type="protein sequence ID" value="MBO8447620.1"/>
    <property type="molecule type" value="Genomic_DNA"/>
</dbReference>
<dbReference type="InterPro" id="IPR038636">
    <property type="entry name" value="Wzi_sf"/>
</dbReference>
<accession>A0A9D9EJC1</accession>
<name>A0A9D9EJC1_9BACT</name>